<organism evidence="2 3">
    <name type="scientific">Actinacidiphila alni</name>
    <dbReference type="NCBI Taxonomy" id="380248"/>
    <lineage>
        <taxon>Bacteria</taxon>
        <taxon>Bacillati</taxon>
        <taxon>Actinomycetota</taxon>
        <taxon>Actinomycetes</taxon>
        <taxon>Kitasatosporales</taxon>
        <taxon>Streptomycetaceae</taxon>
        <taxon>Actinacidiphila</taxon>
    </lineage>
</organism>
<name>A0A1I2DRY1_9ACTN</name>
<gene>
    <name evidence="2" type="ORF">SAMN05216251_105376</name>
</gene>
<keyword evidence="3" id="KW-1185">Reference proteome</keyword>
<evidence type="ECO:0000313" key="3">
    <source>
        <dbReference type="Proteomes" id="UP000199323"/>
    </source>
</evidence>
<reference evidence="2 3" key="1">
    <citation type="submission" date="2016-10" db="EMBL/GenBank/DDBJ databases">
        <authorList>
            <person name="de Groot N.N."/>
        </authorList>
    </citation>
    <scope>NUCLEOTIDE SEQUENCE [LARGE SCALE GENOMIC DNA]</scope>
    <source>
        <strain evidence="2 3">CGMCC 4.3510</strain>
    </source>
</reference>
<evidence type="ECO:0000313" key="2">
    <source>
        <dbReference type="EMBL" id="SFE83404.1"/>
    </source>
</evidence>
<evidence type="ECO:0008006" key="4">
    <source>
        <dbReference type="Google" id="ProtNLM"/>
    </source>
</evidence>
<sequence length="129" mass="12208">MPSLRTALALTLTAAAAVVVPAGAAAAADGTDVLPAAQSATDALPTSGLTSALPTQSVTGALGSGVAPVRDLTLDPLSNTGVDPLDNALGTQVADFQPVSTSAVTAPLTNGGSLGTLPLLGPATGILPG</sequence>
<protein>
    <recommendedName>
        <fullName evidence="4">ATP-binding protein</fullName>
    </recommendedName>
</protein>
<feature type="signal peptide" evidence="1">
    <location>
        <begin position="1"/>
        <end position="27"/>
    </location>
</feature>
<dbReference type="EMBL" id="FONG01000005">
    <property type="protein sequence ID" value="SFE83404.1"/>
    <property type="molecule type" value="Genomic_DNA"/>
</dbReference>
<keyword evidence="1" id="KW-0732">Signal</keyword>
<evidence type="ECO:0000256" key="1">
    <source>
        <dbReference type="SAM" id="SignalP"/>
    </source>
</evidence>
<accession>A0A1I2DRY1</accession>
<feature type="chain" id="PRO_5011755991" description="ATP-binding protein" evidence="1">
    <location>
        <begin position="28"/>
        <end position="129"/>
    </location>
</feature>
<dbReference type="STRING" id="380248.SAMN05216251_105376"/>
<dbReference type="RefSeq" id="WP_093713360.1">
    <property type="nucleotide sequence ID" value="NZ_FONG01000005.1"/>
</dbReference>
<dbReference type="Proteomes" id="UP000199323">
    <property type="component" value="Unassembled WGS sequence"/>
</dbReference>
<dbReference type="AlphaFoldDB" id="A0A1I2DRY1"/>
<proteinExistence type="predicted"/>
<dbReference type="OrthoDB" id="3872455at2"/>